<dbReference type="PROSITE" id="PS51670">
    <property type="entry name" value="SHKT"/>
    <property type="match status" value="1"/>
</dbReference>
<accession>A0AAQ3SU58</accession>
<dbReference type="InterPro" id="IPR003582">
    <property type="entry name" value="ShKT_dom"/>
</dbReference>
<dbReference type="SMART" id="SM00702">
    <property type="entry name" value="P4Hc"/>
    <property type="match status" value="1"/>
</dbReference>
<dbReference type="InterPro" id="IPR006620">
    <property type="entry name" value="Pro_4_hyd_alph"/>
</dbReference>
<dbReference type="EMBL" id="CP144746">
    <property type="protein sequence ID" value="WVZ60923.1"/>
    <property type="molecule type" value="Genomic_DNA"/>
</dbReference>
<dbReference type="Proteomes" id="UP001341281">
    <property type="component" value="Chromosome 02"/>
</dbReference>
<dbReference type="GO" id="GO:0031418">
    <property type="term" value="F:L-ascorbic acid binding"/>
    <property type="evidence" value="ECO:0007669"/>
    <property type="project" value="InterPro"/>
</dbReference>
<gene>
    <name evidence="17" type="ORF">U9M48_010880</name>
</gene>
<keyword evidence="9" id="KW-1133">Transmembrane helix</keyword>
<feature type="domain" description="ShKT" evidence="16">
    <location>
        <begin position="325"/>
        <end position="365"/>
    </location>
</feature>
<keyword evidence="10" id="KW-0560">Oxidoreductase</keyword>
<evidence type="ECO:0000256" key="1">
    <source>
        <dbReference type="ARBA" id="ARBA00001961"/>
    </source>
</evidence>
<feature type="domain" description="Fe2OG dioxygenase" evidence="15">
    <location>
        <begin position="188"/>
        <end position="310"/>
    </location>
</feature>
<dbReference type="PANTHER" id="PTHR10869:SF222">
    <property type="entry name" value="PROCOLLAGEN-PROLINE 4-DIOXYGENASE"/>
    <property type="match status" value="1"/>
</dbReference>
<evidence type="ECO:0000259" key="15">
    <source>
        <dbReference type="PROSITE" id="PS51471"/>
    </source>
</evidence>
<evidence type="ECO:0000256" key="3">
    <source>
        <dbReference type="ARBA" id="ARBA00006511"/>
    </source>
</evidence>
<evidence type="ECO:0000256" key="10">
    <source>
        <dbReference type="ARBA" id="ARBA00023002"/>
    </source>
</evidence>
<evidence type="ECO:0000256" key="7">
    <source>
        <dbReference type="ARBA" id="ARBA00022964"/>
    </source>
</evidence>
<evidence type="ECO:0000313" key="17">
    <source>
        <dbReference type="EMBL" id="WVZ60923.1"/>
    </source>
</evidence>
<proteinExistence type="inferred from homology"/>
<dbReference type="Pfam" id="PF13640">
    <property type="entry name" value="2OG-FeII_Oxy_3"/>
    <property type="match status" value="1"/>
</dbReference>
<dbReference type="InterPro" id="IPR044862">
    <property type="entry name" value="Pro_4_hyd_alph_FE2OG_OXY"/>
</dbReference>
<evidence type="ECO:0000256" key="5">
    <source>
        <dbReference type="ARBA" id="ARBA00022692"/>
    </source>
</evidence>
<evidence type="ECO:0000256" key="8">
    <source>
        <dbReference type="ARBA" id="ARBA00022968"/>
    </source>
</evidence>
<comment type="cofactor">
    <cofactor evidence="1">
        <name>L-ascorbate</name>
        <dbReference type="ChEBI" id="CHEBI:38290"/>
    </cofactor>
</comment>
<keyword evidence="18" id="KW-1185">Reference proteome</keyword>
<keyword evidence="6" id="KW-0479">Metal-binding</keyword>
<dbReference type="EC" id="1.14.11.2" evidence="4"/>
<dbReference type="Gene3D" id="2.60.120.620">
    <property type="entry name" value="q2cbj1_9rhob like domain"/>
    <property type="match status" value="1"/>
</dbReference>
<evidence type="ECO:0000256" key="9">
    <source>
        <dbReference type="ARBA" id="ARBA00022989"/>
    </source>
</evidence>
<dbReference type="AlphaFoldDB" id="A0AAQ3SU58"/>
<keyword evidence="5" id="KW-0812">Transmembrane</keyword>
<feature type="non-terminal residue" evidence="17">
    <location>
        <position position="367"/>
    </location>
</feature>
<keyword evidence="7" id="KW-0223">Dioxygenase</keyword>
<comment type="similarity">
    <text evidence="3">Belongs to the P4HA family.</text>
</comment>
<dbReference type="GO" id="GO:0005506">
    <property type="term" value="F:iron ion binding"/>
    <property type="evidence" value="ECO:0007669"/>
    <property type="project" value="InterPro"/>
</dbReference>
<dbReference type="PROSITE" id="PS51471">
    <property type="entry name" value="FE2OG_OXY"/>
    <property type="match status" value="1"/>
</dbReference>
<keyword evidence="12" id="KW-0472">Membrane</keyword>
<sequence length="367" mass="39807">ALSVQFHSARPFPLPRLPDQFQWAPAAPPSSRGRRLLISSAVIIIGQETDAAASASAAVLLPLPMAPPLALLLLAALSLALTLCPSPAVSHAHGGGGGFYDPARVTQLSWRPRAFLYSGFLSDGECDHIVNLAKGSMEKSMVADNESGKSVMSQVRTSSGTFLAKHQDETVSAIEKRVAAWTFLPEENAESMQVLHYEIGQKYDAHFDYFHDKNNLKRGGHRIATVLMYLTDVKKGGETVFPNAVGSHLQYKDETWSECARSGLAVKPKKGDALLFFSLHVNATTDTSSLHGSCPVIEGEKWSATKWIHVRSFDNPPNVKMDAPCSDDNELCPKWAAIGECHKNPTYMVGTKDTLGNCRKSCGLCDA</sequence>
<dbReference type="GO" id="GO:0004656">
    <property type="term" value="F:procollagen-proline 4-dioxygenase activity"/>
    <property type="evidence" value="ECO:0007669"/>
    <property type="project" value="UniProtKB-EC"/>
</dbReference>
<evidence type="ECO:0000256" key="2">
    <source>
        <dbReference type="ARBA" id="ARBA00004648"/>
    </source>
</evidence>
<dbReference type="InterPro" id="IPR045054">
    <property type="entry name" value="P4HA-like"/>
</dbReference>
<evidence type="ECO:0000256" key="12">
    <source>
        <dbReference type="ARBA" id="ARBA00023136"/>
    </source>
</evidence>
<evidence type="ECO:0000259" key="16">
    <source>
        <dbReference type="PROSITE" id="PS51670"/>
    </source>
</evidence>
<dbReference type="FunFam" id="2.60.120.620:FF:000002">
    <property type="entry name" value="Prolyl 4-hydroxylase 4"/>
    <property type="match status" value="1"/>
</dbReference>
<evidence type="ECO:0000256" key="14">
    <source>
        <dbReference type="ARBA" id="ARBA00049169"/>
    </source>
</evidence>
<keyword evidence="13" id="KW-0325">Glycoprotein</keyword>
<name>A0AAQ3SU58_PASNO</name>
<evidence type="ECO:0000256" key="4">
    <source>
        <dbReference type="ARBA" id="ARBA00012269"/>
    </source>
</evidence>
<reference evidence="17 18" key="1">
    <citation type="submission" date="2024-02" db="EMBL/GenBank/DDBJ databases">
        <title>High-quality chromosome-scale genome assembly of Pensacola bahiagrass (Paspalum notatum Flugge var. saurae).</title>
        <authorList>
            <person name="Vega J.M."/>
            <person name="Podio M."/>
            <person name="Orjuela J."/>
            <person name="Siena L.A."/>
            <person name="Pessino S.C."/>
            <person name="Combes M.C."/>
            <person name="Mariac C."/>
            <person name="Albertini E."/>
            <person name="Pupilli F."/>
            <person name="Ortiz J.P.A."/>
            <person name="Leblanc O."/>
        </authorList>
    </citation>
    <scope>NUCLEOTIDE SEQUENCE [LARGE SCALE GENOMIC DNA]</scope>
    <source>
        <strain evidence="17">R1</strain>
        <tissue evidence="17">Leaf</tissue>
    </source>
</reference>
<comment type="catalytic activity">
    <reaction evidence="14">
        <text>L-prolyl-[collagen] + 2-oxoglutarate + O2 = trans-4-hydroxy-L-prolyl-[collagen] + succinate + CO2</text>
        <dbReference type="Rhea" id="RHEA:18945"/>
        <dbReference type="Rhea" id="RHEA-COMP:11676"/>
        <dbReference type="Rhea" id="RHEA-COMP:11680"/>
        <dbReference type="ChEBI" id="CHEBI:15379"/>
        <dbReference type="ChEBI" id="CHEBI:16526"/>
        <dbReference type="ChEBI" id="CHEBI:16810"/>
        <dbReference type="ChEBI" id="CHEBI:30031"/>
        <dbReference type="ChEBI" id="CHEBI:50342"/>
        <dbReference type="ChEBI" id="CHEBI:61965"/>
        <dbReference type="EC" id="1.14.11.2"/>
    </reaction>
</comment>
<evidence type="ECO:0000256" key="11">
    <source>
        <dbReference type="ARBA" id="ARBA00023004"/>
    </source>
</evidence>
<keyword evidence="11" id="KW-0408">Iron</keyword>
<evidence type="ECO:0000256" key="13">
    <source>
        <dbReference type="ARBA" id="ARBA00023180"/>
    </source>
</evidence>
<dbReference type="PANTHER" id="PTHR10869">
    <property type="entry name" value="PROLYL 4-HYDROXYLASE ALPHA SUBUNIT"/>
    <property type="match status" value="1"/>
</dbReference>
<evidence type="ECO:0000256" key="6">
    <source>
        <dbReference type="ARBA" id="ARBA00022723"/>
    </source>
</evidence>
<keyword evidence="8" id="KW-0735">Signal-anchor</keyword>
<protein>
    <recommendedName>
        <fullName evidence="4">procollagen-proline 4-dioxygenase</fullName>
        <ecNumber evidence="4">1.14.11.2</ecNumber>
    </recommendedName>
</protein>
<dbReference type="GO" id="GO:0005789">
    <property type="term" value="C:endoplasmic reticulum membrane"/>
    <property type="evidence" value="ECO:0007669"/>
    <property type="project" value="UniProtKB-SubCell"/>
</dbReference>
<dbReference type="InterPro" id="IPR005123">
    <property type="entry name" value="Oxoglu/Fe-dep_dioxygenase_dom"/>
</dbReference>
<dbReference type="SMART" id="SM00254">
    <property type="entry name" value="ShKT"/>
    <property type="match status" value="1"/>
</dbReference>
<comment type="subcellular location">
    <subcellularLocation>
        <location evidence="2">Endoplasmic reticulum membrane</location>
        <topology evidence="2">Single-pass type II membrane protein</topology>
    </subcellularLocation>
</comment>
<organism evidence="17 18">
    <name type="scientific">Paspalum notatum var. saurae</name>
    <dbReference type="NCBI Taxonomy" id="547442"/>
    <lineage>
        <taxon>Eukaryota</taxon>
        <taxon>Viridiplantae</taxon>
        <taxon>Streptophyta</taxon>
        <taxon>Embryophyta</taxon>
        <taxon>Tracheophyta</taxon>
        <taxon>Spermatophyta</taxon>
        <taxon>Magnoliopsida</taxon>
        <taxon>Liliopsida</taxon>
        <taxon>Poales</taxon>
        <taxon>Poaceae</taxon>
        <taxon>PACMAD clade</taxon>
        <taxon>Panicoideae</taxon>
        <taxon>Andropogonodae</taxon>
        <taxon>Paspaleae</taxon>
        <taxon>Paspalinae</taxon>
        <taxon>Paspalum</taxon>
    </lineage>
</organism>
<evidence type="ECO:0000313" key="18">
    <source>
        <dbReference type="Proteomes" id="UP001341281"/>
    </source>
</evidence>
<dbReference type="Pfam" id="PF01549">
    <property type="entry name" value="ShK"/>
    <property type="match status" value="1"/>
</dbReference>